<dbReference type="Proteomes" id="UP001323617">
    <property type="component" value="Unassembled WGS sequence"/>
</dbReference>
<comment type="caution">
    <text evidence="1">The sequence shown here is derived from an EMBL/GenBank/DDBJ whole genome shotgun (WGS) entry which is preliminary data.</text>
</comment>
<dbReference type="RefSeq" id="XP_062796160.1">
    <property type="nucleotide sequence ID" value="XM_062950181.1"/>
</dbReference>
<sequence>MPCLLLSSMTRDRREAGIYWRCFPPLLHSILPVWGCQWDASGMLQLEHLLPEPTPGRTIRQRDQSVSNIAIAGRVAGWLGPILLLRHAQIGTYWSSAGPKKVERVASSKISSNKTGMFGRGGRDLLLMGRQSATEGVETREEHLQQRACVFHVSLWPS</sequence>
<dbReference type="EMBL" id="JAFFHC010000008">
    <property type="protein sequence ID" value="KAK4668146.1"/>
    <property type="molecule type" value="Genomic_DNA"/>
</dbReference>
<protein>
    <submittedName>
        <fullName evidence="1">Uncharacterized protein</fullName>
    </submittedName>
</protein>
<gene>
    <name evidence="1" type="ORF">QC764_705260</name>
</gene>
<proteinExistence type="predicted"/>
<organism evidence="1 2">
    <name type="scientific">Podospora pseudoanserina</name>
    <dbReference type="NCBI Taxonomy" id="2609844"/>
    <lineage>
        <taxon>Eukaryota</taxon>
        <taxon>Fungi</taxon>
        <taxon>Dikarya</taxon>
        <taxon>Ascomycota</taxon>
        <taxon>Pezizomycotina</taxon>
        <taxon>Sordariomycetes</taxon>
        <taxon>Sordariomycetidae</taxon>
        <taxon>Sordariales</taxon>
        <taxon>Podosporaceae</taxon>
        <taxon>Podospora</taxon>
    </lineage>
</organism>
<reference evidence="1 2" key="1">
    <citation type="journal article" date="2023" name="bioRxiv">
        <title>High-quality genome assemblies of four members of thePodospora anserinaspecies complex.</title>
        <authorList>
            <person name="Ament-Velasquez S.L."/>
            <person name="Vogan A.A."/>
            <person name="Wallerman O."/>
            <person name="Hartmann F."/>
            <person name="Gautier V."/>
            <person name="Silar P."/>
            <person name="Giraud T."/>
            <person name="Johannesson H."/>
        </authorList>
    </citation>
    <scope>NUCLEOTIDE SEQUENCE [LARGE SCALE GENOMIC DNA]</scope>
    <source>
        <strain evidence="1 2">CBS 124.78</strain>
    </source>
</reference>
<accession>A0ABR0HJA6</accession>
<evidence type="ECO:0000313" key="1">
    <source>
        <dbReference type="EMBL" id="KAK4668146.1"/>
    </source>
</evidence>
<dbReference type="GeneID" id="87971046"/>
<evidence type="ECO:0000313" key="2">
    <source>
        <dbReference type="Proteomes" id="UP001323617"/>
    </source>
</evidence>
<name>A0ABR0HJA6_9PEZI</name>
<keyword evidence="2" id="KW-1185">Reference proteome</keyword>